<dbReference type="PANTHER" id="PTHR30399">
    <property type="entry name" value="UNCHARACTERIZED PROTEIN YGJP"/>
    <property type="match status" value="1"/>
</dbReference>
<dbReference type="Proteomes" id="UP000216998">
    <property type="component" value="Unassembled WGS sequence"/>
</dbReference>
<dbReference type="CDD" id="cd07344">
    <property type="entry name" value="M48_yhfN_like"/>
    <property type="match status" value="1"/>
</dbReference>
<evidence type="ECO:0000259" key="1">
    <source>
        <dbReference type="Pfam" id="PF01863"/>
    </source>
</evidence>
<reference evidence="2 3" key="1">
    <citation type="submission" date="2017-07" db="EMBL/GenBank/DDBJ databases">
        <title>Niveispirillum cyanobacteriorum sp. nov., isolated from cyanobacterial aggregates in a eutrophic lake.</title>
        <authorList>
            <person name="Cai H."/>
        </authorList>
    </citation>
    <scope>NUCLEOTIDE SEQUENCE [LARGE SCALE GENOMIC DNA]</scope>
    <source>
        <strain evidence="3">TH1-14</strain>
    </source>
</reference>
<proteinExistence type="predicted"/>
<organism evidence="2 3">
    <name type="scientific">Niveispirillum lacus</name>
    <dbReference type="NCBI Taxonomy" id="1981099"/>
    <lineage>
        <taxon>Bacteria</taxon>
        <taxon>Pseudomonadati</taxon>
        <taxon>Pseudomonadota</taxon>
        <taxon>Alphaproteobacteria</taxon>
        <taxon>Rhodospirillales</taxon>
        <taxon>Azospirillaceae</taxon>
        <taxon>Niveispirillum</taxon>
    </lineage>
</organism>
<name>A0A255YYT3_9PROT</name>
<dbReference type="Pfam" id="PF01863">
    <property type="entry name" value="YgjP-like"/>
    <property type="match status" value="1"/>
</dbReference>
<dbReference type="PANTHER" id="PTHR30399:SF1">
    <property type="entry name" value="UTP PYROPHOSPHATASE"/>
    <property type="match status" value="1"/>
</dbReference>
<accession>A0A255YYT3</accession>
<dbReference type="InterPro" id="IPR002725">
    <property type="entry name" value="YgjP-like_metallopeptidase"/>
</dbReference>
<evidence type="ECO:0000313" key="3">
    <source>
        <dbReference type="Proteomes" id="UP000216998"/>
    </source>
</evidence>
<evidence type="ECO:0000313" key="2">
    <source>
        <dbReference type="EMBL" id="OYQ34352.1"/>
    </source>
</evidence>
<keyword evidence="3" id="KW-1185">Reference proteome</keyword>
<dbReference type="EMBL" id="NOXU01000029">
    <property type="protein sequence ID" value="OYQ34352.1"/>
    <property type="molecule type" value="Genomic_DNA"/>
</dbReference>
<dbReference type="OrthoDB" id="9795402at2"/>
<gene>
    <name evidence="2" type="ORF">CHU95_12345</name>
</gene>
<dbReference type="AlphaFoldDB" id="A0A255YYT3"/>
<comment type="caution">
    <text evidence="2">The sequence shown here is derived from an EMBL/GenBank/DDBJ whole genome shotgun (WGS) entry which is preliminary data.</text>
</comment>
<feature type="domain" description="YgjP-like metallopeptidase" evidence="1">
    <location>
        <begin position="19"/>
        <end position="221"/>
    </location>
</feature>
<protein>
    <recommendedName>
        <fullName evidence="1">YgjP-like metallopeptidase domain-containing protein</fullName>
    </recommendedName>
</protein>
<dbReference type="Gene3D" id="3.30.2010.10">
    <property type="entry name" value="Metalloproteases ('zincins'), catalytic domain"/>
    <property type="match status" value="1"/>
</dbReference>
<sequence>MAVDGVPVPVEVRVSARARRLSMRVDAARNIVRISTPPRVMDKDLHLFVGRHRDWLQQRLSAVPDKVVFVPGAIVPILGVDHVIRHLPTGRRTPQPVTLPDGTHELRVGGEVEFVPRRVADFLKAEARRLLVARSQDKAARLGARIAGITVRDTRSRWGSCSPDGRLSYCWRLVMAPDPVFDYVVAHEVAHLREMNHSARFWAICASLTDGVAEHRDWLRANGARLHRYGA</sequence>
<dbReference type="InterPro" id="IPR053136">
    <property type="entry name" value="UTP_pyrophosphatase-like"/>
</dbReference>